<comment type="caution">
    <text evidence="1">The sequence shown here is derived from an EMBL/GenBank/DDBJ whole genome shotgun (WGS) entry which is preliminary data.</text>
</comment>
<gene>
    <name evidence="1" type="ORF">EZS27_024733</name>
</gene>
<dbReference type="AlphaFoldDB" id="A0A5J4QXN9"/>
<organism evidence="1">
    <name type="scientific">termite gut metagenome</name>
    <dbReference type="NCBI Taxonomy" id="433724"/>
    <lineage>
        <taxon>unclassified sequences</taxon>
        <taxon>metagenomes</taxon>
        <taxon>organismal metagenomes</taxon>
    </lineage>
</organism>
<dbReference type="Pfam" id="PF06603">
    <property type="entry name" value="UpxZ"/>
    <property type="match status" value="1"/>
</dbReference>
<evidence type="ECO:0000313" key="1">
    <source>
        <dbReference type="EMBL" id="KAA6326119.1"/>
    </source>
</evidence>
<accession>A0A5J4QXN9</accession>
<proteinExistence type="predicted"/>
<protein>
    <submittedName>
        <fullName evidence="1">Uncharacterized protein</fullName>
    </submittedName>
</protein>
<dbReference type="InterPro" id="IPR038533">
    <property type="entry name" value="UpxZ_sf"/>
</dbReference>
<dbReference type="Gene3D" id="1.25.40.810">
    <property type="entry name" value="UpxZ"/>
    <property type="match status" value="1"/>
</dbReference>
<name>A0A5J4QXN9_9ZZZZ</name>
<dbReference type="EMBL" id="SNRY01002223">
    <property type="protein sequence ID" value="KAA6326119.1"/>
    <property type="molecule type" value="Genomic_DNA"/>
</dbReference>
<reference evidence="1" key="1">
    <citation type="submission" date="2019-03" db="EMBL/GenBank/DDBJ databases">
        <title>Single cell metagenomics reveals metabolic interactions within the superorganism composed of flagellate Streblomastix strix and complex community of Bacteroidetes bacteria on its surface.</title>
        <authorList>
            <person name="Treitli S.C."/>
            <person name="Kolisko M."/>
            <person name="Husnik F."/>
            <person name="Keeling P."/>
            <person name="Hampl V."/>
        </authorList>
    </citation>
    <scope>NUCLEOTIDE SEQUENCE</scope>
    <source>
        <strain evidence="1">STM</strain>
    </source>
</reference>
<dbReference type="InterPro" id="IPR010570">
    <property type="entry name" value="UpxZ_fam"/>
</dbReference>
<sequence>MHGLTTQISDLQPQTDELLCLGVDGSPVYTDVFSRLNTEVLQHSEALFPLKGETPEEEARLCSALLAGYHATIYNHGDKEEKIQFLLNRAWKVLDVLPASAVKCELLIYCYEEVFEDELLKEAKEMIDGWSGRELSEEEQKVIEIYREAEES</sequence>